<organism evidence="1 2">
    <name type="scientific">Taxus chinensis</name>
    <name type="common">Chinese yew</name>
    <name type="synonym">Taxus wallichiana var. chinensis</name>
    <dbReference type="NCBI Taxonomy" id="29808"/>
    <lineage>
        <taxon>Eukaryota</taxon>
        <taxon>Viridiplantae</taxon>
        <taxon>Streptophyta</taxon>
        <taxon>Embryophyta</taxon>
        <taxon>Tracheophyta</taxon>
        <taxon>Spermatophyta</taxon>
        <taxon>Pinopsida</taxon>
        <taxon>Pinidae</taxon>
        <taxon>Conifers II</taxon>
        <taxon>Cupressales</taxon>
        <taxon>Taxaceae</taxon>
        <taxon>Taxus</taxon>
    </lineage>
</organism>
<sequence>YTTSHEDGNGGVSVFNSPKMNLVYVAYYTTSQKAGNGGVVLATFDINGCVTH</sequence>
<dbReference type="AlphaFoldDB" id="A0AA38FKR5"/>
<evidence type="ECO:0000313" key="1">
    <source>
        <dbReference type="EMBL" id="KAH9305904.1"/>
    </source>
</evidence>
<comment type="caution">
    <text evidence="1">The sequence shown here is derived from an EMBL/GenBank/DDBJ whole genome shotgun (WGS) entry which is preliminary data.</text>
</comment>
<protein>
    <submittedName>
        <fullName evidence="1">Uncharacterized protein</fullName>
    </submittedName>
</protein>
<reference evidence="1 2" key="1">
    <citation type="journal article" date="2021" name="Nat. Plants">
        <title>The Taxus genome provides insights into paclitaxel biosynthesis.</title>
        <authorList>
            <person name="Xiong X."/>
            <person name="Gou J."/>
            <person name="Liao Q."/>
            <person name="Li Y."/>
            <person name="Zhou Q."/>
            <person name="Bi G."/>
            <person name="Li C."/>
            <person name="Du R."/>
            <person name="Wang X."/>
            <person name="Sun T."/>
            <person name="Guo L."/>
            <person name="Liang H."/>
            <person name="Lu P."/>
            <person name="Wu Y."/>
            <person name="Zhang Z."/>
            <person name="Ro D.K."/>
            <person name="Shang Y."/>
            <person name="Huang S."/>
            <person name="Yan J."/>
        </authorList>
    </citation>
    <scope>NUCLEOTIDE SEQUENCE [LARGE SCALE GENOMIC DNA]</scope>
    <source>
        <strain evidence="1">Ta-2019</strain>
    </source>
</reference>
<gene>
    <name evidence="1" type="ORF">KI387_010308</name>
</gene>
<keyword evidence="2" id="KW-1185">Reference proteome</keyword>
<evidence type="ECO:0000313" key="2">
    <source>
        <dbReference type="Proteomes" id="UP000824469"/>
    </source>
</evidence>
<dbReference type="Proteomes" id="UP000824469">
    <property type="component" value="Unassembled WGS sequence"/>
</dbReference>
<dbReference type="EMBL" id="JAHRHJ020000008">
    <property type="protein sequence ID" value="KAH9305904.1"/>
    <property type="molecule type" value="Genomic_DNA"/>
</dbReference>
<feature type="non-terminal residue" evidence="1">
    <location>
        <position position="1"/>
    </location>
</feature>
<accession>A0AA38FKR5</accession>
<name>A0AA38FKR5_TAXCH</name>
<proteinExistence type="predicted"/>